<dbReference type="Gene3D" id="3.40.50.720">
    <property type="entry name" value="NAD(P)-binding Rossmann-like Domain"/>
    <property type="match status" value="1"/>
</dbReference>
<dbReference type="Proteomes" id="UP000198749">
    <property type="component" value="Unassembled WGS sequence"/>
</dbReference>
<dbReference type="SUPFAM" id="SSF51735">
    <property type="entry name" value="NAD(P)-binding Rossmann-fold domains"/>
    <property type="match status" value="1"/>
</dbReference>
<dbReference type="InterPro" id="IPR020904">
    <property type="entry name" value="Sc_DH/Rdtase_CS"/>
</dbReference>
<organism evidence="3 4">
    <name type="scientific">Amphritea atlantica</name>
    <dbReference type="NCBI Taxonomy" id="355243"/>
    <lineage>
        <taxon>Bacteria</taxon>
        <taxon>Pseudomonadati</taxon>
        <taxon>Pseudomonadota</taxon>
        <taxon>Gammaproteobacteria</taxon>
        <taxon>Oceanospirillales</taxon>
        <taxon>Oceanospirillaceae</taxon>
        <taxon>Amphritea</taxon>
    </lineage>
</organism>
<protein>
    <submittedName>
        <fullName evidence="3">Pteridine reductase</fullName>
    </submittedName>
</protein>
<accession>A0A1H9M801</accession>
<comment type="similarity">
    <text evidence="1">Belongs to the short-chain dehydrogenases/reductases (SDR) family.</text>
</comment>
<keyword evidence="2" id="KW-0560">Oxidoreductase</keyword>
<reference evidence="4" key="1">
    <citation type="submission" date="2016-10" db="EMBL/GenBank/DDBJ databases">
        <authorList>
            <person name="Varghese N."/>
            <person name="Submissions S."/>
        </authorList>
    </citation>
    <scope>NUCLEOTIDE SEQUENCE [LARGE SCALE GENOMIC DNA]</scope>
    <source>
        <strain evidence="4">DSM 18887</strain>
    </source>
</reference>
<dbReference type="EMBL" id="FOGB01000023">
    <property type="protein sequence ID" value="SER19589.1"/>
    <property type="molecule type" value="Genomic_DNA"/>
</dbReference>
<dbReference type="Pfam" id="PF13561">
    <property type="entry name" value="adh_short_C2"/>
    <property type="match status" value="1"/>
</dbReference>
<dbReference type="PRINTS" id="PR00080">
    <property type="entry name" value="SDRFAMILY"/>
</dbReference>
<dbReference type="AlphaFoldDB" id="A0A1H9M801"/>
<dbReference type="OrthoDB" id="9793499at2"/>
<dbReference type="NCBIfam" id="NF006598">
    <property type="entry name" value="PRK09135.1"/>
    <property type="match status" value="1"/>
</dbReference>
<gene>
    <name evidence="3" type="ORF">SAMN03080615_04292</name>
</gene>
<dbReference type="InterPro" id="IPR002347">
    <property type="entry name" value="SDR_fam"/>
</dbReference>
<evidence type="ECO:0000256" key="2">
    <source>
        <dbReference type="ARBA" id="ARBA00023002"/>
    </source>
</evidence>
<sequence>MQQPVALITGAARRIGAAITQQLWLQGYRVIIHCNNSTEAATKTAEELNQQRPDSARVLQADLNSSPQVAGLAHNALSCWGQIDLLVNNASSFYPTPLEQSSDQQWDDLINSNLKAAYFLSAKLADSLKQQQGCIINLVDIHAQRALPGYPIYSIAKAGLQMMTLSLAKELAPAVRVNGVAPGPILWPEEDAAISPEAQQAILEKTLLKRTGTADDIAETVLFLAGQNFITGQIIAVDGGKSLYSH</sequence>
<evidence type="ECO:0000313" key="4">
    <source>
        <dbReference type="Proteomes" id="UP000198749"/>
    </source>
</evidence>
<dbReference type="PROSITE" id="PS00061">
    <property type="entry name" value="ADH_SHORT"/>
    <property type="match status" value="1"/>
</dbReference>
<dbReference type="PANTHER" id="PTHR43639:SF1">
    <property type="entry name" value="SHORT-CHAIN DEHYDROGENASE_REDUCTASE FAMILY PROTEIN"/>
    <property type="match status" value="1"/>
</dbReference>
<dbReference type="PANTHER" id="PTHR43639">
    <property type="entry name" value="OXIDOREDUCTASE, SHORT-CHAIN DEHYDROGENASE/REDUCTASE FAMILY (AFU_ORTHOLOGUE AFUA_5G02870)"/>
    <property type="match status" value="1"/>
</dbReference>
<keyword evidence="4" id="KW-1185">Reference proteome</keyword>
<evidence type="ECO:0000313" key="3">
    <source>
        <dbReference type="EMBL" id="SER19589.1"/>
    </source>
</evidence>
<evidence type="ECO:0000256" key="1">
    <source>
        <dbReference type="ARBA" id="ARBA00006484"/>
    </source>
</evidence>
<dbReference type="PRINTS" id="PR00081">
    <property type="entry name" value="GDHRDH"/>
</dbReference>
<dbReference type="InterPro" id="IPR036291">
    <property type="entry name" value="NAD(P)-bd_dom_sf"/>
</dbReference>
<dbReference type="GO" id="GO:0016491">
    <property type="term" value="F:oxidoreductase activity"/>
    <property type="evidence" value="ECO:0007669"/>
    <property type="project" value="UniProtKB-KW"/>
</dbReference>
<proteinExistence type="inferred from homology"/>
<dbReference type="STRING" id="355243.SAMN03080615_04292"/>
<name>A0A1H9M801_9GAMM</name>
<dbReference type="RefSeq" id="WP_091362164.1">
    <property type="nucleotide sequence ID" value="NZ_AP025284.1"/>
</dbReference>